<feature type="compositionally biased region" description="Acidic residues" evidence="1">
    <location>
        <begin position="299"/>
        <end position="315"/>
    </location>
</feature>
<dbReference type="Proteomes" id="UP000308652">
    <property type="component" value="Unassembled WGS sequence"/>
</dbReference>
<dbReference type="AlphaFoldDB" id="A0A5C3M864"/>
<gene>
    <name evidence="2" type="ORF">BDQ12DRAFT_680207</name>
</gene>
<feature type="region of interest" description="Disordered" evidence="1">
    <location>
        <begin position="299"/>
        <end position="348"/>
    </location>
</feature>
<keyword evidence="3" id="KW-1185">Reference proteome</keyword>
<proteinExistence type="predicted"/>
<protein>
    <submittedName>
        <fullName evidence="2">Uncharacterized protein</fullName>
    </submittedName>
</protein>
<sequence>MEAATLAIDSAISSPSRPAPGAPDPYHNYERPPGQSRHSNDSNQLFQLQVGLTKRLQCEDKRRKAQQAEKSQQADNFLHQQNSQGLQVQLPSPALDQTPQECILSTTGFASTNDFFNLSEADFDRWVMARSQLPFCEDKPSTPLGASAEAKALNTIPSISLTPASPTISATPASLTIVAPRPRYYHQVPKAWVRGSERTFEDYVAVARPDSSPVDITSQAKQDTYVQQDYTQPSSPTPSHVIQDTILKESTSNPGTATQSTSQAGQQEQASSVLTPGTSRVIKRVTATFYIKEEEDDDTGLEYIDYPEDDIEPDSTEGRSLTQGSASSHALSQVSTSSETLSSAPATPTSSILSFADIVIPSEEEAAAVLASFMAHVRKECEHTRTTNVTPPSFRDAFMAAVRVSMQVGLRPTPIVNLSNL</sequence>
<feature type="compositionally biased region" description="Low complexity" evidence="1">
    <location>
        <begin position="255"/>
        <end position="272"/>
    </location>
</feature>
<dbReference type="EMBL" id="ML213596">
    <property type="protein sequence ID" value="TFK40875.1"/>
    <property type="molecule type" value="Genomic_DNA"/>
</dbReference>
<name>A0A5C3M864_9AGAR</name>
<evidence type="ECO:0000313" key="2">
    <source>
        <dbReference type="EMBL" id="TFK40875.1"/>
    </source>
</evidence>
<feature type="compositionally biased region" description="Polar residues" evidence="1">
    <location>
        <begin position="318"/>
        <end position="334"/>
    </location>
</feature>
<feature type="compositionally biased region" description="Low complexity" evidence="1">
    <location>
        <begin position="335"/>
        <end position="348"/>
    </location>
</feature>
<organism evidence="2 3">
    <name type="scientific">Crucibulum laeve</name>
    <dbReference type="NCBI Taxonomy" id="68775"/>
    <lineage>
        <taxon>Eukaryota</taxon>
        <taxon>Fungi</taxon>
        <taxon>Dikarya</taxon>
        <taxon>Basidiomycota</taxon>
        <taxon>Agaricomycotina</taxon>
        <taxon>Agaricomycetes</taxon>
        <taxon>Agaricomycetidae</taxon>
        <taxon>Agaricales</taxon>
        <taxon>Agaricineae</taxon>
        <taxon>Nidulariaceae</taxon>
        <taxon>Crucibulum</taxon>
    </lineage>
</organism>
<accession>A0A5C3M864</accession>
<reference evidence="2 3" key="1">
    <citation type="journal article" date="2019" name="Nat. Ecol. Evol.">
        <title>Megaphylogeny resolves global patterns of mushroom evolution.</title>
        <authorList>
            <person name="Varga T."/>
            <person name="Krizsan K."/>
            <person name="Foldi C."/>
            <person name="Dima B."/>
            <person name="Sanchez-Garcia M."/>
            <person name="Sanchez-Ramirez S."/>
            <person name="Szollosi G.J."/>
            <person name="Szarkandi J.G."/>
            <person name="Papp V."/>
            <person name="Albert L."/>
            <person name="Andreopoulos W."/>
            <person name="Angelini C."/>
            <person name="Antonin V."/>
            <person name="Barry K.W."/>
            <person name="Bougher N.L."/>
            <person name="Buchanan P."/>
            <person name="Buyck B."/>
            <person name="Bense V."/>
            <person name="Catcheside P."/>
            <person name="Chovatia M."/>
            <person name="Cooper J."/>
            <person name="Damon W."/>
            <person name="Desjardin D."/>
            <person name="Finy P."/>
            <person name="Geml J."/>
            <person name="Haridas S."/>
            <person name="Hughes K."/>
            <person name="Justo A."/>
            <person name="Karasinski D."/>
            <person name="Kautmanova I."/>
            <person name="Kiss B."/>
            <person name="Kocsube S."/>
            <person name="Kotiranta H."/>
            <person name="LaButti K.M."/>
            <person name="Lechner B.E."/>
            <person name="Liimatainen K."/>
            <person name="Lipzen A."/>
            <person name="Lukacs Z."/>
            <person name="Mihaltcheva S."/>
            <person name="Morgado L.N."/>
            <person name="Niskanen T."/>
            <person name="Noordeloos M.E."/>
            <person name="Ohm R.A."/>
            <person name="Ortiz-Santana B."/>
            <person name="Ovrebo C."/>
            <person name="Racz N."/>
            <person name="Riley R."/>
            <person name="Savchenko A."/>
            <person name="Shiryaev A."/>
            <person name="Soop K."/>
            <person name="Spirin V."/>
            <person name="Szebenyi C."/>
            <person name="Tomsovsky M."/>
            <person name="Tulloss R.E."/>
            <person name="Uehling J."/>
            <person name="Grigoriev I.V."/>
            <person name="Vagvolgyi C."/>
            <person name="Papp T."/>
            <person name="Martin F.M."/>
            <person name="Miettinen O."/>
            <person name="Hibbett D.S."/>
            <person name="Nagy L.G."/>
        </authorList>
    </citation>
    <scope>NUCLEOTIDE SEQUENCE [LARGE SCALE GENOMIC DNA]</scope>
    <source>
        <strain evidence="2 3">CBS 166.37</strain>
    </source>
</reference>
<feature type="region of interest" description="Disordered" evidence="1">
    <location>
        <begin position="1"/>
        <end position="41"/>
    </location>
</feature>
<evidence type="ECO:0000256" key="1">
    <source>
        <dbReference type="SAM" id="MobiDB-lite"/>
    </source>
</evidence>
<evidence type="ECO:0000313" key="3">
    <source>
        <dbReference type="Proteomes" id="UP000308652"/>
    </source>
</evidence>
<feature type="region of interest" description="Disordered" evidence="1">
    <location>
        <begin position="250"/>
        <end position="275"/>
    </location>
</feature>